<dbReference type="InterPro" id="IPR047146">
    <property type="entry name" value="Cyt_P450_E_CYP52_fungi"/>
</dbReference>
<dbReference type="InterPro" id="IPR001128">
    <property type="entry name" value="Cyt_P450"/>
</dbReference>
<dbReference type="CDD" id="cd11063">
    <property type="entry name" value="CYP52"/>
    <property type="match status" value="1"/>
</dbReference>
<organism evidence="11 12">
    <name type="scientific">Lipomyces starkeyi NRRL Y-11557</name>
    <dbReference type="NCBI Taxonomy" id="675824"/>
    <lineage>
        <taxon>Eukaryota</taxon>
        <taxon>Fungi</taxon>
        <taxon>Dikarya</taxon>
        <taxon>Ascomycota</taxon>
        <taxon>Saccharomycotina</taxon>
        <taxon>Lipomycetes</taxon>
        <taxon>Lipomycetales</taxon>
        <taxon>Lipomycetaceae</taxon>
        <taxon>Lipomyces</taxon>
    </lineage>
</organism>
<dbReference type="GO" id="GO:0020037">
    <property type="term" value="F:heme binding"/>
    <property type="evidence" value="ECO:0007669"/>
    <property type="project" value="InterPro"/>
</dbReference>
<name>A0A1E3Q5E5_LIPST</name>
<evidence type="ECO:0000256" key="3">
    <source>
        <dbReference type="ARBA" id="ARBA00022617"/>
    </source>
</evidence>
<dbReference type="Gene3D" id="1.10.630.10">
    <property type="entry name" value="Cytochrome P450"/>
    <property type="match status" value="1"/>
</dbReference>
<dbReference type="InterPro" id="IPR017972">
    <property type="entry name" value="Cyt_P450_CS"/>
</dbReference>
<dbReference type="InterPro" id="IPR036396">
    <property type="entry name" value="Cyt_P450_sf"/>
</dbReference>
<dbReference type="InterPro" id="IPR002974">
    <property type="entry name" value="Cyt_P450_E_CYP52_ascomycetes"/>
</dbReference>
<dbReference type="EMBL" id="KV454294">
    <property type="protein sequence ID" value="ODQ72881.1"/>
    <property type="molecule type" value="Genomic_DNA"/>
</dbReference>
<dbReference type="AlphaFoldDB" id="A0A1E3Q5E5"/>
<keyword evidence="4 8" id="KW-0479">Metal-binding</keyword>
<evidence type="ECO:0000256" key="9">
    <source>
        <dbReference type="RuleBase" id="RU000461"/>
    </source>
</evidence>
<evidence type="ECO:0008006" key="13">
    <source>
        <dbReference type="Google" id="ProtNLM"/>
    </source>
</evidence>
<keyword evidence="7 9" id="KW-0503">Monooxygenase</keyword>
<keyword evidence="10" id="KW-1133">Transmembrane helix</keyword>
<dbReference type="GO" id="GO:0016712">
    <property type="term" value="F:oxidoreductase activity, acting on paired donors, with incorporation or reduction of molecular oxygen, reduced flavin or flavoprotein as one donor, and incorporation of one atom of oxygen"/>
    <property type="evidence" value="ECO:0007669"/>
    <property type="project" value="InterPro"/>
</dbReference>
<evidence type="ECO:0000313" key="11">
    <source>
        <dbReference type="EMBL" id="ODQ72881.1"/>
    </source>
</evidence>
<feature type="transmembrane region" description="Helical" evidence="10">
    <location>
        <begin position="12"/>
        <end position="36"/>
    </location>
</feature>
<keyword evidence="3 8" id="KW-0349">Heme</keyword>
<dbReference type="PANTHER" id="PTHR24287:SF1">
    <property type="entry name" value="P450, PUTATIVE (EUROFUNG)-RELATED"/>
    <property type="match status" value="1"/>
</dbReference>
<reference evidence="11 12" key="1">
    <citation type="journal article" date="2016" name="Proc. Natl. Acad. Sci. U.S.A.">
        <title>Comparative genomics of biotechnologically important yeasts.</title>
        <authorList>
            <person name="Riley R."/>
            <person name="Haridas S."/>
            <person name="Wolfe K.H."/>
            <person name="Lopes M.R."/>
            <person name="Hittinger C.T."/>
            <person name="Goeker M."/>
            <person name="Salamov A.A."/>
            <person name="Wisecaver J.H."/>
            <person name="Long T.M."/>
            <person name="Calvey C.H."/>
            <person name="Aerts A.L."/>
            <person name="Barry K.W."/>
            <person name="Choi C."/>
            <person name="Clum A."/>
            <person name="Coughlan A.Y."/>
            <person name="Deshpande S."/>
            <person name="Douglass A.P."/>
            <person name="Hanson S.J."/>
            <person name="Klenk H.-P."/>
            <person name="LaButti K.M."/>
            <person name="Lapidus A."/>
            <person name="Lindquist E.A."/>
            <person name="Lipzen A.M."/>
            <person name="Meier-Kolthoff J.P."/>
            <person name="Ohm R.A."/>
            <person name="Otillar R.P."/>
            <person name="Pangilinan J.L."/>
            <person name="Peng Y."/>
            <person name="Rokas A."/>
            <person name="Rosa C.A."/>
            <person name="Scheuner C."/>
            <person name="Sibirny A.A."/>
            <person name="Slot J.C."/>
            <person name="Stielow J.B."/>
            <person name="Sun H."/>
            <person name="Kurtzman C.P."/>
            <person name="Blackwell M."/>
            <person name="Grigoriev I.V."/>
            <person name="Jeffries T.W."/>
        </authorList>
    </citation>
    <scope>NUCLEOTIDE SEQUENCE [LARGE SCALE GENOMIC DNA]</scope>
    <source>
        <strain evidence="11 12">NRRL Y-11557</strain>
    </source>
</reference>
<dbReference type="PRINTS" id="PR00385">
    <property type="entry name" value="P450"/>
</dbReference>
<comment type="similarity">
    <text evidence="2 9">Belongs to the cytochrome P450 family.</text>
</comment>
<dbReference type="PRINTS" id="PR01239">
    <property type="entry name" value="EP450IICYP52"/>
</dbReference>
<dbReference type="STRING" id="675824.A0A1E3Q5E5"/>
<protein>
    <recommendedName>
        <fullName evidence="13">Cytochrome P450</fullName>
    </recommendedName>
</protein>
<dbReference type="PROSITE" id="PS00086">
    <property type="entry name" value="CYTOCHROME_P450"/>
    <property type="match status" value="1"/>
</dbReference>
<comment type="cofactor">
    <cofactor evidence="1 8">
        <name>heme</name>
        <dbReference type="ChEBI" id="CHEBI:30413"/>
    </cofactor>
</comment>
<dbReference type="GO" id="GO:0005506">
    <property type="term" value="F:iron ion binding"/>
    <property type="evidence" value="ECO:0007669"/>
    <property type="project" value="InterPro"/>
</dbReference>
<keyword evidence="12" id="KW-1185">Reference proteome</keyword>
<evidence type="ECO:0000256" key="8">
    <source>
        <dbReference type="PIRSR" id="PIRSR602402-1"/>
    </source>
</evidence>
<accession>A0A1E3Q5E5</accession>
<sequence>MSVRASQSVAGLVADAALSKLIIAVVILGLLSYAVVQKLNDKKVESHFAKRNGAVRLAIQNTGFFGIRRFLSLSRSFRKHKVMEYVADDFKSYGNTFGTKVFGQRNHWTIEPENIKAILATKFNDFGLGTRYDAFLPFLGEGIFTLDNEGWAHSRMMLRPQFKRQQVSDIAMLEPHVHNLMSCLTRSQTESCDIQELFYRLTLDSATEFLFGESVQSLRLTPESADQQSDNIYVVVSDAGKRGFTDAFNYCQEVLAIRAIMRSFCWLLNPKDFRDTTAVAHKFVDYYVNKALDAYREGVAKLEEMTGGRYIFLYSLVQETQDPKALRDQALNILLAGRDTTAGLLSWTFYLLASHPRVFEKLRNEIVEKFGEKLNSPGKLQISFETLKSTLYLRYVLNEVLRLYPSVPLNYRCAVRDTVLPVGGGPDGESPVLIRKGDTVVYSVYVMHRRKDFFGDDADEFIPERWAEGKSWSWEYLPFNGGQRICLGQQYALTEAGYTIVRLLQEFDTLESTEPPEPEGFPLKRAMLTMSKATGVHIRLYKK</sequence>
<keyword evidence="6 8" id="KW-0408">Iron</keyword>
<evidence type="ECO:0000256" key="7">
    <source>
        <dbReference type="ARBA" id="ARBA00023033"/>
    </source>
</evidence>
<dbReference type="SUPFAM" id="SSF48264">
    <property type="entry name" value="Cytochrome P450"/>
    <property type="match status" value="1"/>
</dbReference>
<evidence type="ECO:0000256" key="6">
    <source>
        <dbReference type="ARBA" id="ARBA00023004"/>
    </source>
</evidence>
<evidence type="ECO:0000256" key="1">
    <source>
        <dbReference type="ARBA" id="ARBA00001971"/>
    </source>
</evidence>
<evidence type="ECO:0000256" key="5">
    <source>
        <dbReference type="ARBA" id="ARBA00023002"/>
    </source>
</evidence>
<evidence type="ECO:0000256" key="4">
    <source>
        <dbReference type="ARBA" id="ARBA00022723"/>
    </source>
</evidence>
<keyword evidence="10" id="KW-0812">Transmembrane</keyword>
<dbReference type="Proteomes" id="UP000094385">
    <property type="component" value="Unassembled WGS sequence"/>
</dbReference>
<proteinExistence type="inferred from homology"/>
<dbReference type="Pfam" id="PF00067">
    <property type="entry name" value="p450"/>
    <property type="match status" value="1"/>
</dbReference>
<dbReference type="InterPro" id="IPR002402">
    <property type="entry name" value="Cyt_P450_E_grp-II"/>
</dbReference>
<gene>
    <name evidence="11" type="ORF">LIPSTDRAFT_3247</name>
</gene>
<evidence type="ECO:0000256" key="2">
    <source>
        <dbReference type="ARBA" id="ARBA00010617"/>
    </source>
</evidence>
<evidence type="ECO:0000256" key="10">
    <source>
        <dbReference type="SAM" id="Phobius"/>
    </source>
</evidence>
<keyword evidence="5 9" id="KW-0560">Oxidoreductase</keyword>
<keyword evidence="10" id="KW-0472">Membrane</keyword>
<dbReference type="PANTHER" id="PTHR24287">
    <property type="entry name" value="P450, PUTATIVE (EUROFUNG)-RELATED"/>
    <property type="match status" value="1"/>
</dbReference>
<evidence type="ECO:0000313" key="12">
    <source>
        <dbReference type="Proteomes" id="UP000094385"/>
    </source>
</evidence>
<dbReference type="OrthoDB" id="1470350at2759"/>
<dbReference type="PRINTS" id="PR00464">
    <property type="entry name" value="EP450II"/>
</dbReference>
<feature type="binding site" description="axial binding residue" evidence="8">
    <location>
        <position position="486"/>
    </location>
    <ligand>
        <name>heme</name>
        <dbReference type="ChEBI" id="CHEBI:30413"/>
    </ligand>
    <ligandPart>
        <name>Fe</name>
        <dbReference type="ChEBI" id="CHEBI:18248"/>
    </ligandPart>
</feature>